<dbReference type="GO" id="GO:0008703">
    <property type="term" value="F:5-amino-6-(5-phosphoribosylamino)uracil reductase activity"/>
    <property type="evidence" value="ECO:0007669"/>
    <property type="project" value="InterPro"/>
</dbReference>
<dbReference type="SUPFAM" id="SSF53597">
    <property type="entry name" value="Dihydrofolate reductase-like"/>
    <property type="match status" value="1"/>
</dbReference>
<dbReference type="PANTHER" id="PTHR38011">
    <property type="entry name" value="DIHYDROFOLATE REDUCTASE FAMILY PROTEIN (AFU_ORTHOLOGUE AFUA_8G06820)"/>
    <property type="match status" value="1"/>
</dbReference>
<evidence type="ECO:0000313" key="6">
    <source>
        <dbReference type="Proteomes" id="UP000294894"/>
    </source>
</evidence>
<dbReference type="Proteomes" id="UP000294894">
    <property type="component" value="Chromosome"/>
</dbReference>
<name>A0A4P7GMP3_9ACTN</name>
<evidence type="ECO:0000259" key="4">
    <source>
        <dbReference type="Pfam" id="PF01872"/>
    </source>
</evidence>
<reference evidence="5 6" key="1">
    <citation type="submission" date="2019-03" db="EMBL/GenBank/DDBJ databases">
        <title>Three New Species of Nocardioides, Nocardioides euryhalodurans sp. nov., Nocardioides seonyuensis sp. nov. and Nocardioides eburneoflavus sp. nov., Iolated from Soil.</title>
        <authorList>
            <person name="Roh S.G."/>
            <person name="Lee C."/>
            <person name="Kim M.-K."/>
            <person name="Kim S.B."/>
        </authorList>
    </citation>
    <scope>NUCLEOTIDE SEQUENCE [LARGE SCALE GENOMIC DNA]</scope>
    <source>
        <strain evidence="5 6">MMS17-SY117</strain>
    </source>
</reference>
<organism evidence="5 6">
    <name type="scientific">Nocardioides euryhalodurans</name>
    <dbReference type="NCBI Taxonomy" id="2518370"/>
    <lineage>
        <taxon>Bacteria</taxon>
        <taxon>Bacillati</taxon>
        <taxon>Actinomycetota</taxon>
        <taxon>Actinomycetes</taxon>
        <taxon>Propionibacteriales</taxon>
        <taxon>Nocardioidaceae</taxon>
        <taxon>Nocardioides</taxon>
    </lineage>
</organism>
<evidence type="ECO:0000256" key="2">
    <source>
        <dbReference type="ARBA" id="ARBA00022857"/>
    </source>
</evidence>
<dbReference type="AlphaFoldDB" id="A0A4P7GMP3"/>
<dbReference type="Pfam" id="PF01872">
    <property type="entry name" value="RibD_C"/>
    <property type="match status" value="1"/>
</dbReference>
<dbReference type="InterPro" id="IPR050765">
    <property type="entry name" value="Riboflavin_Biosynth_HTPR"/>
</dbReference>
<feature type="domain" description="Bacterial bifunctional deaminase-reductase C-terminal" evidence="4">
    <location>
        <begin position="21"/>
        <end position="201"/>
    </location>
</feature>
<keyword evidence="2" id="KW-0521">NADP</keyword>
<protein>
    <submittedName>
        <fullName evidence="5">Pyrimidine reductase family protein</fullName>
    </submittedName>
</protein>
<keyword evidence="3" id="KW-0560">Oxidoreductase</keyword>
<sequence length="218" mass="23278">MRVLIGPDASLREVYAAPDGPWLRANMVATVDGASTGVTGTSSSINNEADKIVFDLLRELSDALVVGAGTIRAERYRPNPKPVVVVSRSGSVPETLRGPGSGPVLMATCSQSPGLGEARELLGEDQVIVLGSHRLDLRRMRAELAERGFEKLLSEGGPHALRDLLDQGCVDEIDTTIVPRVIGGHHPRITDGAPVDVPLTLHTLVEHEGTLLTRWMSA</sequence>
<evidence type="ECO:0000256" key="1">
    <source>
        <dbReference type="ARBA" id="ARBA00005104"/>
    </source>
</evidence>
<dbReference type="KEGG" id="noy:EXE57_14915"/>
<comment type="pathway">
    <text evidence="1">Cofactor biosynthesis; riboflavin biosynthesis.</text>
</comment>
<dbReference type="RefSeq" id="WP_135078829.1">
    <property type="nucleotide sequence ID" value="NZ_CP038267.1"/>
</dbReference>
<evidence type="ECO:0000256" key="3">
    <source>
        <dbReference type="ARBA" id="ARBA00023002"/>
    </source>
</evidence>
<accession>A0A4P7GMP3</accession>
<dbReference type="PANTHER" id="PTHR38011:SF7">
    <property type="entry name" value="2,5-DIAMINO-6-RIBOSYLAMINO-4(3H)-PYRIMIDINONE 5'-PHOSPHATE REDUCTASE"/>
    <property type="match status" value="1"/>
</dbReference>
<dbReference type="OrthoDB" id="5243299at2"/>
<dbReference type="GO" id="GO:0009231">
    <property type="term" value="P:riboflavin biosynthetic process"/>
    <property type="evidence" value="ECO:0007669"/>
    <property type="project" value="InterPro"/>
</dbReference>
<proteinExistence type="predicted"/>
<gene>
    <name evidence="5" type="ORF">EXE57_14915</name>
</gene>
<dbReference type="InterPro" id="IPR002734">
    <property type="entry name" value="RibDG_C"/>
</dbReference>
<dbReference type="Gene3D" id="3.40.430.10">
    <property type="entry name" value="Dihydrofolate Reductase, subunit A"/>
    <property type="match status" value="1"/>
</dbReference>
<dbReference type="InterPro" id="IPR024072">
    <property type="entry name" value="DHFR-like_dom_sf"/>
</dbReference>
<dbReference type="EMBL" id="CP038267">
    <property type="protein sequence ID" value="QBR93416.1"/>
    <property type="molecule type" value="Genomic_DNA"/>
</dbReference>
<keyword evidence="6" id="KW-1185">Reference proteome</keyword>
<evidence type="ECO:0000313" key="5">
    <source>
        <dbReference type="EMBL" id="QBR93416.1"/>
    </source>
</evidence>